<proteinExistence type="predicted"/>
<dbReference type="GO" id="GO:0003700">
    <property type="term" value="F:DNA-binding transcription factor activity"/>
    <property type="evidence" value="ECO:0007669"/>
    <property type="project" value="InterPro"/>
</dbReference>
<dbReference type="Pfam" id="PF02311">
    <property type="entry name" value="AraC_binding"/>
    <property type="match status" value="1"/>
</dbReference>
<dbReference type="InterPro" id="IPR014710">
    <property type="entry name" value="RmlC-like_jellyroll"/>
</dbReference>
<gene>
    <name evidence="5" type="ORF">HF882_12250</name>
</gene>
<dbReference type="Proteomes" id="UP000576225">
    <property type="component" value="Unassembled WGS sequence"/>
</dbReference>
<sequence length="267" mass="30666">MPTGGEIEEHRHDFHEIFWILSGEAEHEVNGERSRLRHGDLVWIRPHDRHRVTGASRQPLQFYNLAFPAEIIGELTARYEEFRYYFGSDNRQPIMIPLSESLFEWLDRGAAGLRNSPESRLALDRFLMNLVGELSTMLANPYRRCPAWLQEAAAELERQPEHLKLGSRALAVLAGRTPEHVARELRRFAGVTPSEAVNRARADYAARLLSGSDLTITQIAYQCGFGSLSGFFPAFRRFYGETPLEYRRTHRIFANICFPDANGSRRY</sequence>
<dbReference type="InterPro" id="IPR018062">
    <property type="entry name" value="HTH_AraC-typ_CS"/>
</dbReference>
<dbReference type="InterPro" id="IPR050204">
    <property type="entry name" value="AraC_XylS_family_regulators"/>
</dbReference>
<dbReference type="InterPro" id="IPR009057">
    <property type="entry name" value="Homeodomain-like_sf"/>
</dbReference>
<dbReference type="PANTHER" id="PTHR46796">
    <property type="entry name" value="HTH-TYPE TRANSCRIPTIONAL ACTIVATOR RHAS-RELATED"/>
    <property type="match status" value="1"/>
</dbReference>
<dbReference type="PRINTS" id="PR00032">
    <property type="entry name" value="HTHARAC"/>
</dbReference>
<dbReference type="Pfam" id="PF12833">
    <property type="entry name" value="HTH_18"/>
    <property type="match status" value="1"/>
</dbReference>
<evidence type="ECO:0000313" key="6">
    <source>
        <dbReference type="Proteomes" id="UP000576225"/>
    </source>
</evidence>
<keyword evidence="2" id="KW-0238">DNA-binding</keyword>
<evidence type="ECO:0000256" key="2">
    <source>
        <dbReference type="ARBA" id="ARBA00023125"/>
    </source>
</evidence>
<dbReference type="SUPFAM" id="SSF46689">
    <property type="entry name" value="Homeodomain-like"/>
    <property type="match status" value="1"/>
</dbReference>
<evidence type="ECO:0000256" key="3">
    <source>
        <dbReference type="ARBA" id="ARBA00023163"/>
    </source>
</evidence>
<dbReference type="SMART" id="SM00342">
    <property type="entry name" value="HTH_ARAC"/>
    <property type="match status" value="1"/>
</dbReference>
<feature type="domain" description="HTH araC/xylS-type" evidence="4">
    <location>
        <begin position="150"/>
        <end position="249"/>
    </location>
</feature>
<dbReference type="InterPro" id="IPR018060">
    <property type="entry name" value="HTH_AraC"/>
</dbReference>
<reference evidence="5 6" key="1">
    <citation type="submission" date="2020-04" db="EMBL/GenBank/DDBJ databases">
        <authorList>
            <person name="Hitch T.C.A."/>
            <person name="Wylensek D."/>
            <person name="Clavel T."/>
        </authorList>
    </citation>
    <scope>NUCLEOTIDE SEQUENCE [LARGE SCALE GENOMIC DNA]</scope>
    <source>
        <strain evidence="5 6">COR2-253-APC-1A</strain>
    </source>
</reference>
<evidence type="ECO:0000256" key="1">
    <source>
        <dbReference type="ARBA" id="ARBA00023015"/>
    </source>
</evidence>
<dbReference type="SUPFAM" id="SSF51182">
    <property type="entry name" value="RmlC-like cupins"/>
    <property type="match status" value="1"/>
</dbReference>
<keyword evidence="1" id="KW-0805">Transcription regulation</keyword>
<dbReference type="RefSeq" id="WP_168962811.1">
    <property type="nucleotide sequence ID" value="NZ_JABAEW010000022.1"/>
</dbReference>
<protein>
    <submittedName>
        <fullName evidence="5">AraC family transcriptional regulator</fullName>
    </submittedName>
</protein>
<dbReference type="PROSITE" id="PS00041">
    <property type="entry name" value="HTH_ARAC_FAMILY_1"/>
    <property type="match status" value="1"/>
</dbReference>
<organism evidence="5 6">
    <name type="scientific">Victivallis vadensis</name>
    <dbReference type="NCBI Taxonomy" id="172901"/>
    <lineage>
        <taxon>Bacteria</taxon>
        <taxon>Pseudomonadati</taxon>
        <taxon>Lentisphaerota</taxon>
        <taxon>Lentisphaeria</taxon>
        <taxon>Victivallales</taxon>
        <taxon>Victivallaceae</taxon>
        <taxon>Victivallis</taxon>
    </lineage>
</organism>
<comment type="caution">
    <text evidence="5">The sequence shown here is derived from an EMBL/GenBank/DDBJ whole genome shotgun (WGS) entry which is preliminary data.</text>
</comment>
<dbReference type="PROSITE" id="PS01124">
    <property type="entry name" value="HTH_ARAC_FAMILY_2"/>
    <property type="match status" value="1"/>
</dbReference>
<dbReference type="InterPro" id="IPR011051">
    <property type="entry name" value="RmlC_Cupin_sf"/>
</dbReference>
<dbReference type="InterPro" id="IPR020449">
    <property type="entry name" value="Tscrpt_reg_AraC-type_HTH"/>
</dbReference>
<name>A0A848B3C5_9BACT</name>
<dbReference type="GO" id="GO:0043565">
    <property type="term" value="F:sequence-specific DNA binding"/>
    <property type="evidence" value="ECO:0007669"/>
    <property type="project" value="InterPro"/>
</dbReference>
<dbReference type="AlphaFoldDB" id="A0A848B3C5"/>
<accession>A0A848B3C5</accession>
<dbReference type="Gene3D" id="2.60.120.10">
    <property type="entry name" value="Jelly Rolls"/>
    <property type="match status" value="1"/>
</dbReference>
<dbReference type="Gene3D" id="1.10.10.60">
    <property type="entry name" value="Homeodomain-like"/>
    <property type="match status" value="1"/>
</dbReference>
<evidence type="ECO:0000313" key="5">
    <source>
        <dbReference type="EMBL" id="NMD87356.1"/>
    </source>
</evidence>
<dbReference type="EMBL" id="JABAEW010000022">
    <property type="protein sequence ID" value="NMD87356.1"/>
    <property type="molecule type" value="Genomic_DNA"/>
</dbReference>
<keyword evidence="3" id="KW-0804">Transcription</keyword>
<dbReference type="InterPro" id="IPR003313">
    <property type="entry name" value="AraC-bd"/>
</dbReference>
<evidence type="ECO:0000259" key="4">
    <source>
        <dbReference type="PROSITE" id="PS01124"/>
    </source>
</evidence>